<dbReference type="SUPFAM" id="SSF102114">
    <property type="entry name" value="Radical SAM enzymes"/>
    <property type="match status" value="1"/>
</dbReference>
<evidence type="ECO:0000313" key="4">
    <source>
        <dbReference type="Proteomes" id="UP000019335"/>
    </source>
</evidence>
<feature type="region of interest" description="Disordered" evidence="1">
    <location>
        <begin position="47"/>
        <end position="73"/>
    </location>
</feature>
<dbReference type="InterPro" id="IPR034505">
    <property type="entry name" value="Coproporphyrinogen-III_oxidase"/>
</dbReference>
<dbReference type="OrthoDB" id="431409at2759"/>
<dbReference type="PANTHER" id="PTHR13932:SF5">
    <property type="entry name" value="RADICAL S-ADENOSYL METHIONINE DOMAIN-CONTAINING PROTEIN 1, MITOCHONDRIAL"/>
    <property type="match status" value="1"/>
</dbReference>
<dbReference type="GO" id="GO:0005737">
    <property type="term" value="C:cytoplasm"/>
    <property type="evidence" value="ECO:0007669"/>
    <property type="project" value="TreeGrafter"/>
</dbReference>
<dbReference type="Proteomes" id="UP000019335">
    <property type="component" value="Unassembled WGS sequence"/>
</dbReference>
<feature type="non-terminal residue" evidence="3">
    <location>
        <position position="149"/>
    </location>
</feature>
<feature type="signal peptide" evidence="2">
    <location>
        <begin position="1"/>
        <end position="34"/>
    </location>
</feature>
<evidence type="ECO:0000313" key="3">
    <source>
        <dbReference type="EMBL" id="EWM20978.1"/>
    </source>
</evidence>
<evidence type="ECO:0000256" key="1">
    <source>
        <dbReference type="SAM" id="MobiDB-lite"/>
    </source>
</evidence>
<keyword evidence="2" id="KW-0732">Signal</keyword>
<feature type="region of interest" description="Disordered" evidence="1">
    <location>
        <begin position="128"/>
        <end position="149"/>
    </location>
</feature>
<dbReference type="GO" id="GO:0051539">
    <property type="term" value="F:4 iron, 4 sulfur cluster binding"/>
    <property type="evidence" value="ECO:0007669"/>
    <property type="project" value="TreeGrafter"/>
</dbReference>
<feature type="chain" id="PRO_5004903395" evidence="2">
    <location>
        <begin position="35"/>
        <end position="149"/>
    </location>
</feature>
<dbReference type="InterPro" id="IPR058240">
    <property type="entry name" value="rSAM_sf"/>
</dbReference>
<dbReference type="PANTHER" id="PTHR13932">
    <property type="entry name" value="COPROPORPHYRINIGEN III OXIDASE"/>
    <property type="match status" value="1"/>
</dbReference>
<name>W7TBQ8_9STRA</name>
<comment type="caution">
    <text evidence="3">The sequence shown here is derived from an EMBL/GenBank/DDBJ whole genome shotgun (WGS) entry which is preliminary data.</text>
</comment>
<evidence type="ECO:0000256" key="2">
    <source>
        <dbReference type="SAM" id="SignalP"/>
    </source>
</evidence>
<reference evidence="3 4" key="1">
    <citation type="journal article" date="2014" name="Mol. Plant">
        <title>Chromosome Scale Genome Assembly and Transcriptome Profiling of Nannochloropsis gaditana in Nitrogen Depletion.</title>
        <authorList>
            <person name="Corteggiani Carpinelli E."/>
            <person name="Telatin A."/>
            <person name="Vitulo N."/>
            <person name="Forcato C."/>
            <person name="D'Angelo M."/>
            <person name="Schiavon R."/>
            <person name="Vezzi A."/>
            <person name="Giacometti G.M."/>
            <person name="Morosinotto T."/>
            <person name="Valle G."/>
        </authorList>
    </citation>
    <scope>NUCLEOTIDE SEQUENCE [LARGE SCALE GENOMIC DNA]</scope>
    <source>
        <strain evidence="3 4">B-31</strain>
    </source>
</reference>
<dbReference type="GO" id="GO:0006779">
    <property type="term" value="P:porphyrin-containing compound biosynthetic process"/>
    <property type="evidence" value="ECO:0007669"/>
    <property type="project" value="TreeGrafter"/>
</dbReference>
<dbReference type="AlphaFoldDB" id="W7TBQ8"/>
<accession>W7TBQ8</accession>
<dbReference type="EMBL" id="AZIL01002707">
    <property type="protein sequence ID" value="EWM20978.1"/>
    <property type="molecule type" value="Genomic_DNA"/>
</dbReference>
<proteinExistence type="predicted"/>
<keyword evidence="4" id="KW-1185">Reference proteome</keyword>
<protein>
    <submittedName>
        <fullName evidence="3">Oxygen-independent coproporphyrinogen iii oxidase</fullName>
    </submittedName>
</protein>
<gene>
    <name evidence="3" type="ORF">Naga_102067g1</name>
</gene>
<sequence>MRSLRKRRRRGDHSAPRLLLLLCLVLLLLLPSLSFLPFPPCTPSSLLASPPPTRPSAHSDASPPTPPSLPPSPLPRALYIHLPFCRRRCFYCDFPIKVVGDGAHAADEYSEAYINLLLREMQAAYRRTAEDGGRAEGGGEGGREGGREG</sequence>
<organism evidence="3 4">
    <name type="scientific">Nannochloropsis gaditana</name>
    <dbReference type="NCBI Taxonomy" id="72520"/>
    <lineage>
        <taxon>Eukaryota</taxon>
        <taxon>Sar</taxon>
        <taxon>Stramenopiles</taxon>
        <taxon>Ochrophyta</taxon>
        <taxon>Eustigmatophyceae</taxon>
        <taxon>Eustigmatales</taxon>
        <taxon>Monodopsidaceae</taxon>
        <taxon>Nannochloropsis</taxon>
    </lineage>
</organism>
<feature type="compositionally biased region" description="Pro residues" evidence="1">
    <location>
        <begin position="63"/>
        <end position="73"/>
    </location>
</feature>